<dbReference type="PANTHER" id="PTHR34203">
    <property type="entry name" value="METHYLTRANSFERASE, FKBM FAMILY PROTEIN"/>
    <property type="match status" value="1"/>
</dbReference>
<gene>
    <name evidence="2" type="ORF">E4N76_04435</name>
</gene>
<keyword evidence="2" id="KW-0489">Methyltransferase</keyword>
<dbReference type="GO" id="GO:0008168">
    <property type="term" value="F:methyltransferase activity"/>
    <property type="evidence" value="ECO:0007669"/>
    <property type="project" value="UniProtKB-KW"/>
</dbReference>
<dbReference type="EMBL" id="CP038802">
    <property type="protein sequence ID" value="UTY28309.1"/>
    <property type="molecule type" value="Genomic_DNA"/>
</dbReference>
<dbReference type="InterPro" id="IPR052514">
    <property type="entry name" value="SAM-dependent_MTase"/>
</dbReference>
<dbReference type="SUPFAM" id="SSF53335">
    <property type="entry name" value="S-adenosyl-L-methionine-dependent methyltransferases"/>
    <property type="match status" value="1"/>
</dbReference>
<accession>A0ABY5HSE7</accession>
<dbReference type="NCBIfam" id="TIGR01444">
    <property type="entry name" value="fkbM_fam"/>
    <property type="match status" value="1"/>
</dbReference>
<feature type="domain" description="Methyltransferase FkbM" evidence="1">
    <location>
        <begin position="116"/>
        <end position="261"/>
    </location>
</feature>
<reference evidence="2" key="1">
    <citation type="submission" date="2019-04" db="EMBL/GenBank/DDBJ databases">
        <title>Whole genome sequencing of oral phylogroup 2 treponemes.</title>
        <authorList>
            <person name="Chan Y."/>
            <person name="Zeng H.H."/>
            <person name="Yu X.L."/>
            <person name="Leung W.K."/>
            <person name="Watt R.M."/>
        </authorList>
    </citation>
    <scope>NUCLEOTIDE SEQUENCE</scope>
    <source>
        <strain evidence="2">OMZ 847</strain>
    </source>
</reference>
<proteinExistence type="predicted"/>
<keyword evidence="2" id="KW-0808">Transferase</keyword>
<dbReference type="PANTHER" id="PTHR34203:SF15">
    <property type="entry name" value="SLL1173 PROTEIN"/>
    <property type="match status" value="1"/>
</dbReference>
<protein>
    <submittedName>
        <fullName evidence="2">FkbM family methyltransferase</fullName>
    </submittedName>
</protein>
<dbReference type="GO" id="GO:0032259">
    <property type="term" value="P:methylation"/>
    <property type="evidence" value="ECO:0007669"/>
    <property type="project" value="UniProtKB-KW"/>
</dbReference>
<dbReference type="InterPro" id="IPR029063">
    <property type="entry name" value="SAM-dependent_MTases_sf"/>
</dbReference>
<evidence type="ECO:0000259" key="1">
    <source>
        <dbReference type="Pfam" id="PF05050"/>
    </source>
</evidence>
<keyword evidence="3" id="KW-1185">Reference proteome</keyword>
<dbReference type="InterPro" id="IPR006342">
    <property type="entry name" value="FkbM_mtfrase"/>
</dbReference>
<name>A0ABY5HSE7_9SPIR</name>
<dbReference type="Proteomes" id="UP001059401">
    <property type="component" value="Chromosome"/>
</dbReference>
<evidence type="ECO:0000313" key="2">
    <source>
        <dbReference type="EMBL" id="UTY28309.1"/>
    </source>
</evidence>
<evidence type="ECO:0000313" key="3">
    <source>
        <dbReference type="Proteomes" id="UP001059401"/>
    </source>
</evidence>
<sequence>MGIVSYLYSGTRLAENIRSILIVLGIQKIYNILNMKKLNKHPTPQMFHAREFYTANKKRIEAVKNMLADEESKTVFTKLIHMRQYYDIKDIPHYNYFNQYFPKDIIQCSKNEVFVDCGAFNGDTVKTFIKHCPDYGSVIAFEPDNENFLKLNRNLKHKRNIHTVKAGVYNHTGYMNFIDGKGGGSTINNQQSTINNQQSCISVTTIDSHEECKKATFIKMDIEGAELPALQGAEHIIKKNKPKLAISIYHSDEDMLRLAEYIHKIVPEYKLYIRAHTMGIAETILYAVV</sequence>
<dbReference type="Pfam" id="PF05050">
    <property type="entry name" value="Methyltransf_21"/>
    <property type="match status" value="1"/>
</dbReference>
<dbReference type="Gene3D" id="3.40.50.150">
    <property type="entry name" value="Vaccinia Virus protein VP39"/>
    <property type="match status" value="1"/>
</dbReference>
<organism evidence="2 3">
    <name type="scientific">Treponema putidum</name>
    <dbReference type="NCBI Taxonomy" id="221027"/>
    <lineage>
        <taxon>Bacteria</taxon>
        <taxon>Pseudomonadati</taxon>
        <taxon>Spirochaetota</taxon>
        <taxon>Spirochaetia</taxon>
        <taxon>Spirochaetales</taxon>
        <taxon>Treponemataceae</taxon>
        <taxon>Treponema</taxon>
    </lineage>
</organism>